<dbReference type="PROSITE" id="PS51900">
    <property type="entry name" value="CB"/>
    <property type="match status" value="1"/>
</dbReference>
<proteinExistence type="inferred from homology"/>
<dbReference type="InterPro" id="IPR011010">
    <property type="entry name" value="DNA_brk_join_enz"/>
</dbReference>
<dbReference type="OrthoDB" id="9801717at2"/>
<dbReference type="HAMAP" id="MF_01808">
    <property type="entry name" value="Recomb_XerC_XerD"/>
    <property type="match status" value="1"/>
</dbReference>
<dbReference type="PROSITE" id="PS51898">
    <property type="entry name" value="TYR_RECOMBINASE"/>
    <property type="match status" value="1"/>
</dbReference>
<dbReference type="NCBIfam" id="NF040815">
    <property type="entry name" value="recomb_XerA_Arch"/>
    <property type="match status" value="1"/>
</dbReference>
<dbReference type="InterPro" id="IPR013762">
    <property type="entry name" value="Integrase-like_cat_sf"/>
</dbReference>
<dbReference type="InterPro" id="IPR002104">
    <property type="entry name" value="Integrase_catalytic"/>
</dbReference>
<dbReference type="GO" id="GO:0005737">
    <property type="term" value="C:cytoplasm"/>
    <property type="evidence" value="ECO:0007669"/>
    <property type="project" value="UniProtKB-SubCell"/>
</dbReference>
<evidence type="ECO:0000256" key="9">
    <source>
        <dbReference type="ARBA" id="ARBA00023172"/>
    </source>
</evidence>
<dbReference type="GO" id="GO:0007059">
    <property type="term" value="P:chromosome segregation"/>
    <property type="evidence" value="ECO:0007669"/>
    <property type="project" value="UniProtKB-UniRule"/>
</dbReference>
<comment type="function">
    <text evidence="11">Site-specific tyrosine recombinase, which acts by catalyzing the cutting and rejoining of the recombining DNA molecules. The XerC-XerD complex is essential to convert dimers of the bacterial chromosome into monomers to permit their segregation at cell division. It also contributes to the segregational stability of plasmids.</text>
</comment>
<dbReference type="SUPFAM" id="SSF56349">
    <property type="entry name" value="DNA breaking-rejoining enzymes"/>
    <property type="match status" value="1"/>
</dbReference>
<feature type="active site" evidence="11">
    <location>
        <position position="244"/>
    </location>
</feature>
<comment type="subunit">
    <text evidence="11">Forms a cyclic heterotetrameric complex composed of two molecules of XerC and two molecules of XerD.</text>
</comment>
<evidence type="ECO:0000256" key="3">
    <source>
        <dbReference type="ARBA" id="ARBA00015804"/>
    </source>
</evidence>
<name>A0A1X9NJH9_9GAMM</name>
<evidence type="ECO:0000259" key="13">
    <source>
        <dbReference type="PROSITE" id="PS51900"/>
    </source>
</evidence>
<evidence type="ECO:0000256" key="11">
    <source>
        <dbReference type="HAMAP-Rule" id="MF_01808"/>
    </source>
</evidence>
<evidence type="ECO:0000259" key="12">
    <source>
        <dbReference type="PROSITE" id="PS51898"/>
    </source>
</evidence>
<dbReference type="InterPro" id="IPR011931">
    <property type="entry name" value="Recomb_XerC"/>
</dbReference>
<dbReference type="InterPro" id="IPR004107">
    <property type="entry name" value="Integrase_SAM-like_N"/>
</dbReference>
<dbReference type="GO" id="GO:0006313">
    <property type="term" value="P:DNA transposition"/>
    <property type="evidence" value="ECO:0007669"/>
    <property type="project" value="UniProtKB-UniRule"/>
</dbReference>
<dbReference type="Gene3D" id="1.10.150.130">
    <property type="match status" value="1"/>
</dbReference>
<dbReference type="PANTHER" id="PTHR30349:SF81">
    <property type="entry name" value="TYROSINE RECOMBINASE XERC"/>
    <property type="match status" value="1"/>
</dbReference>
<sequence length="307" mass="34598">MTESKGDDWQQGINEFLHYLEVARQLSPHTLSNYRRDLEKFSAYCQHNTIADPALVHSADVRQWVAQLHRGGLAGPSLQRALSALRSFYKYRARNGEKNNPALGIQAPKSAKKLPKALDADNMQQLLAIDGDDWLSLRDRAILELFYSSGLRLSELVNLNQQDIDLSKALVTVTGKGNKMRALPIGSFAIKALRDWFSVRADAKPVDNAVFLSKQGRRLGQRSIQQRLKKHSVQQGVNQSVHPHMLRHSFASHILESSSDLRAVQELLGHANISTTQVYTHLDFQHLAKVYDKAHPRANRKTSKVDN</sequence>
<feature type="active site" evidence="11">
    <location>
        <position position="152"/>
    </location>
</feature>
<evidence type="ECO:0000256" key="2">
    <source>
        <dbReference type="ARBA" id="ARBA00006657"/>
    </source>
</evidence>
<dbReference type="SUPFAM" id="SSF47823">
    <property type="entry name" value="lambda integrase-like, N-terminal domain"/>
    <property type="match status" value="1"/>
</dbReference>
<dbReference type="NCBIfam" id="NF001399">
    <property type="entry name" value="PRK00283.1"/>
    <property type="match status" value="1"/>
</dbReference>
<dbReference type="EMBL" id="CP019343">
    <property type="protein sequence ID" value="ARN74143.1"/>
    <property type="molecule type" value="Genomic_DNA"/>
</dbReference>
<gene>
    <name evidence="11" type="primary">xerC</name>
    <name evidence="14" type="ORF">BST96_08425</name>
</gene>
<dbReference type="GO" id="GO:0003677">
    <property type="term" value="F:DNA binding"/>
    <property type="evidence" value="ECO:0007669"/>
    <property type="project" value="UniProtKB-UniRule"/>
</dbReference>
<comment type="subcellular location">
    <subcellularLocation>
        <location evidence="1 11">Cytoplasm</location>
    </subcellularLocation>
</comment>
<dbReference type="InterPro" id="IPR044068">
    <property type="entry name" value="CB"/>
</dbReference>
<dbReference type="NCBIfam" id="TIGR02224">
    <property type="entry name" value="recomb_XerC"/>
    <property type="match status" value="1"/>
</dbReference>
<dbReference type="InterPro" id="IPR010998">
    <property type="entry name" value="Integrase_recombinase_N"/>
</dbReference>
<dbReference type="Pfam" id="PF02899">
    <property type="entry name" value="Phage_int_SAM_1"/>
    <property type="match status" value="1"/>
</dbReference>
<keyword evidence="6 11" id="KW-0159">Chromosome partition</keyword>
<evidence type="ECO:0000256" key="7">
    <source>
        <dbReference type="ARBA" id="ARBA00022908"/>
    </source>
</evidence>
<evidence type="ECO:0000256" key="4">
    <source>
        <dbReference type="ARBA" id="ARBA00022490"/>
    </source>
</evidence>
<accession>A0A1X9NJH9</accession>
<feature type="domain" description="Core-binding (CB)" evidence="13">
    <location>
        <begin position="7"/>
        <end position="93"/>
    </location>
</feature>
<dbReference type="GO" id="GO:0051301">
    <property type="term" value="P:cell division"/>
    <property type="evidence" value="ECO:0007669"/>
    <property type="project" value="UniProtKB-UniRule"/>
</dbReference>
<evidence type="ECO:0000256" key="5">
    <source>
        <dbReference type="ARBA" id="ARBA00022618"/>
    </source>
</evidence>
<comment type="similarity">
    <text evidence="2 11">Belongs to the 'phage' integrase family. XerC subfamily.</text>
</comment>
<evidence type="ECO:0000256" key="10">
    <source>
        <dbReference type="ARBA" id="ARBA00023306"/>
    </source>
</evidence>
<reference evidence="14 15" key="1">
    <citation type="submission" date="2016-11" db="EMBL/GenBank/DDBJ databases">
        <title>Trade-off between light-utilization and light-protection in marine flavobacteria.</title>
        <authorList>
            <person name="Kumagai Y."/>
        </authorList>
    </citation>
    <scope>NUCLEOTIDE SEQUENCE [LARGE SCALE GENOMIC DNA]</scope>
    <source>
        <strain evidence="14 15">NBRC 107125</strain>
    </source>
</reference>
<evidence type="ECO:0000313" key="14">
    <source>
        <dbReference type="EMBL" id="ARN74143.1"/>
    </source>
</evidence>
<dbReference type="Proteomes" id="UP000193450">
    <property type="component" value="Chromosome"/>
</dbReference>
<dbReference type="InterPro" id="IPR023009">
    <property type="entry name" value="Tyrosine_recombinase_XerC/XerD"/>
</dbReference>
<dbReference type="AlphaFoldDB" id="A0A1X9NJH9"/>
<keyword evidence="9 11" id="KW-0233">DNA recombination</keyword>
<keyword evidence="8 11" id="KW-0238">DNA-binding</keyword>
<dbReference type="STRING" id="716816.BST96_08425"/>
<feature type="active site" description="O-(3'-phospho-DNA)-tyrosine intermediate" evidence="11">
    <location>
        <position position="279"/>
    </location>
</feature>
<feature type="active site" evidence="11">
    <location>
        <position position="176"/>
    </location>
</feature>
<dbReference type="RefSeq" id="WP_085758277.1">
    <property type="nucleotide sequence ID" value="NZ_CP019343.1"/>
</dbReference>
<feature type="active site" evidence="11">
    <location>
        <position position="247"/>
    </location>
</feature>
<evidence type="ECO:0000256" key="8">
    <source>
        <dbReference type="ARBA" id="ARBA00023125"/>
    </source>
</evidence>
<keyword evidence="4 11" id="KW-0963">Cytoplasm</keyword>
<dbReference type="GO" id="GO:0009037">
    <property type="term" value="F:tyrosine-based site-specific recombinase activity"/>
    <property type="evidence" value="ECO:0007669"/>
    <property type="project" value="UniProtKB-UniRule"/>
</dbReference>
<keyword evidence="10 11" id="KW-0131">Cell cycle</keyword>
<protein>
    <recommendedName>
        <fullName evidence="3 11">Tyrosine recombinase XerC</fullName>
    </recommendedName>
</protein>
<keyword evidence="7 11" id="KW-0229">DNA integration</keyword>
<dbReference type="CDD" id="cd00798">
    <property type="entry name" value="INT_XerDC_C"/>
    <property type="match status" value="1"/>
</dbReference>
<keyword evidence="5 11" id="KW-0132">Cell division</keyword>
<dbReference type="KEGG" id="osg:BST96_08425"/>
<evidence type="ECO:0000256" key="1">
    <source>
        <dbReference type="ARBA" id="ARBA00004496"/>
    </source>
</evidence>
<feature type="active site" evidence="11">
    <location>
        <position position="270"/>
    </location>
</feature>
<evidence type="ECO:0000256" key="6">
    <source>
        <dbReference type="ARBA" id="ARBA00022829"/>
    </source>
</evidence>
<feature type="domain" description="Tyr recombinase" evidence="12">
    <location>
        <begin position="113"/>
        <end position="292"/>
    </location>
</feature>
<keyword evidence="15" id="KW-1185">Reference proteome</keyword>
<dbReference type="Gene3D" id="1.10.443.10">
    <property type="entry name" value="Intergrase catalytic core"/>
    <property type="match status" value="1"/>
</dbReference>
<dbReference type="Pfam" id="PF00589">
    <property type="entry name" value="Phage_integrase"/>
    <property type="match status" value="1"/>
</dbReference>
<evidence type="ECO:0000313" key="15">
    <source>
        <dbReference type="Proteomes" id="UP000193450"/>
    </source>
</evidence>
<organism evidence="14 15">
    <name type="scientific">Oceanicoccus sagamiensis</name>
    <dbReference type="NCBI Taxonomy" id="716816"/>
    <lineage>
        <taxon>Bacteria</taxon>
        <taxon>Pseudomonadati</taxon>
        <taxon>Pseudomonadota</taxon>
        <taxon>Gammaproteobacteria</taxon>
        <taxon>Cellvibrionales</taxon>
        <taxon>Spongiibacteraceae</taxon>
        <taxon>Oceanicoccus</taxon>
    </lineage>
</organism>
<dbReference type="InterPro" id="IPR050090">
    <property type="entry name" value="Tyrosine_recombinase_XerCD"/>
</dbReference>
<dbReference type="PANTHER" id="PTHR30349">
    <property type="entry name" value="PHAGE INTEGRASE-RELATED"/>
    <property type="match status" value="1"/>
</dbReference>